<organism evidence="1">
    <name type="scientific">Anguilla anguilla</name>
    <name type="common">European freshwater eel</name>
    <name type="synonym">Muraena anguilla</name>
    <dbReference type="NCBI Taxonomy" id="7936"/>
    <lineage>
        <taxon>Eukaryota</taxon>
        <taxon>Metazoa</taxon>
        <taxon>Chordata</taxon>
        <taxon>Craniata</taxon>
        <taxon>Vertebrata</taxon>
        <taxon>Euteleostomi</taxon>
        <taxon>Actinopterygii</taxon>
        <taxon>Neopterygii</taxon>
        <taxon>Teleostei</taxon>
        <taxon>Anguilliformes</taxon>
        <taxon>Anguillidae</taxon>
        <taxon>Anguilla</taxon>
    </lineage>
</organism>
<proteinExistence type="predicted"/>
<evidence type="ECO:0000313" key="1">
    <source>
        <dbReference type="EMBL" id="JAH93733.1"/>
    </source>
</evidence>
<dbReference type="EMBL" id="GBXM01014844">
    <property type="protein sequence ID" value="JAH93733.1"/>
    <property type="molecule type" value="Transcribed_RNA"/>
</dbReference>
<protein>
    <submittedName>
        <fullName evidence="1">Uncharacterized protein</fullName>
    </submittedName>
</protein>
<accession>A0A0E9WWC7</accession>
<reference evidence="1" key="2">
    <citation type="journal article" date="2015" name="Fish Shellfish Immunol.">
        <title>Early steps in the European eel (Anguilla anguilla)-Vibrio vulnificus interaction in the gills: Role of the RtxA13 toxin.</title>
        <authorList>
            <person name="Callol A."/>
            <person name="Pajuelo D."/>
            <person name="Ebbesson L."/>
            <person name="Teles M."/>
            <person name="MacKenzie S."/>
            <person name="Amaro C."/>
        </authorList>
    </citation>
    <scope>NUCLEOTIDE SEQUENCE</scope>
</reference>
<sequence>MSSKASQLLVKCFDCVMHDVALKEIFLLVLHFQSLGVSCNSIDVGGLTFASFSSSDAQIISTFTSRFGPFACIKGY</sequence>
<reference evidence="1" key="1">
    <citation type="submission" date="2014-11" db="EMBL/GenBank/DDBJ databases">
        <authorList>
            <person name="Amaro Gonzalez C."/>
        </authorList>
    </citation>
    <scope>NUCLEOTIDE SEQUENCE</scope>
</reference>
<name>A0A0E9WWC7_ANGAN</name>
<dbReference type="AlphaFoldDB" id="A0A0E9WWC7"/>